<dbReference type="CDD" id="cd09318">
    <property type="entry name" value="TDT_SSU1"/>
    <property type="match status" value="1"/>
</dbReference>
<dbReference type="AlphaFoldDB" id="A0A086TED8"/>
<dbReference type="STRING" id="857340.A0A086TED8"/>
<feature type="transmembrane region" description="Helical" evidence="10">
    <location>
        <begin position="175"/>
        <end position="195"/>
    </location>
</feature>
<name>A0A086TED8_HAPC1</name>
<dbReference type="Gene3D" id="1.50.10.150">
    <property type="entry name" value="Voltage-dependent anion channel"/>
    <property type="match status" value="1"/>
</dbReference>
<dbReference type="FunFam" id="1.50.10.150:FF:000004">
    <property type="entry name" value="Malic acid transporter"/>
    <property type="match status" value="1"/>
</dbReference>
<evidence type="ECO:0000256" key="2">
    <source>
        <dbReference type="ARBA" id="ARBA00008566"/>
    </source>
</evidence>
<evidence type="ECO:0000256" key="9">
    <source>
        <dbReference type="ARBA" id="ARBA00072906"/>
    </source>
</evidence>
<dbReference type="PANTHER" id="PTHR31686">
    <property type="match status" value="1"/>
</dbReference>
<feature type="transmembrane region" description="Helical" evidence="10">
    <location>
        <begin position="70"/>
        <end position="89"/>
    </location>
</feature>
<dbReference type="Pfam" id="PF03595">
    <property type="entry name" value="SLAC1"/>
    <property type="match status" value="1"/>
</dbReference>
<dbReference type="GO" id="GO:0005886">
    <property type="term" value="C:plasma membrane"/>
    <property type="evidence" value="ECO:0007669"/>
    <property type="project" value="UniProtKB-SubCell"/>
</dbReference>
<dbReference type="Proteomes" id="UP000029964">
    <property type="component" value="Unassembled WGS sequence"/>
</dbReference>
<evidence type="ECO:0000256" key="6">
    <source>
        <dbReference type="ARBA" id="ARBA00022989"/>
    </source>
</evidence>
<dbReference type="EMBL" id="JPKY01000007">
    <property type="protein sequence ID" value="KFH47720.1"/>
    <property type="molecule type" value="Genomic_DNA"/>
</dbReference>
<feature type="transmembrane region" description="Helical" evidence="10">
    <location>
        <begin position="291"/>
        <end position="316"/>
    </location>
</feature>
<proteinExistence type="inferred from homology"/>
<keyword evidence="4" id="KW-1003">Cell membrane</keyword>
<evidence type="ECO:0000256" key="3">
    <source>
        <dbReference type="ARBA" id="ARBA00022448"/>
    </source>
</evidence>
<dbReference type="InterPro" id="IPR038665">
    <property type="entry name" value="Voltage-dep_anion_channel_sf"/>
</dbReference>
<comment type="caution">
    <text evidence="11">The sequence shown here is derived from an EMBL/GenBank/DDBJ whole genome shotgun (WGS) entry which is preliminary data.</text>
</comment>
<feature type="transmembrane region" description="Helical" evidence="10">
    <location>
        <begin position="207"/>
        <end position="230"/>
    </location>
</feature>
<evidence type="ECO:0000256" key="7">
    <source>
        <dbReference type="ARBA" id="ARBA00023136"/>
    </source>
</evidence>
<dbReference type="PANTHER" id="PTHR31686:SF1">
    <property type="entry name" value="SULFITE EFFLUX PUMP SSU1"/>
    <property type="match status" value="1"/>
</dbReference>
<evidence type="ECO:0000256" key="10">
    <source>
        <dbReference type="SAM" id="Phobius"/>
    </source>
</evidence>
<dbReference type="GO" id="GO:0000319">
    <property type="term" value="F:sulfite transmembrane transporter activity"/>
    <property type="evidence" value="ECO:0007669"/>
    <property type="project" value="TreeGrafter"/>
</dbReference>
<dbReference type="InterPro" id="IPR051629">
    <property type="entry name" value="Sulfite_efflux_TDT"/>
</dbReference>
<comment type="similarity">
    <text evidence="2">Belongs to the tellurite-resistance/dicarboxylate transporter (TDT) family.</text>
</comment>
<accession>A0A086TED8</accession>
<dbReference type="HOGENOM" id="CLU_030057_6_1_1"/>
<evidence type="ECO:0000256" key="5">
    <source>
        <dbReference type="ARBA" id="ARBA00022692"/>
    </source>
</evidence>
<evidence type="ECO:0000313" key="12">
    <source>
        <dbReference type="Proteomes" id="UP000029964"/>
    </source>
</evidence>
<feature type="transmembrane region" description="Helical" evidence="10">
    <location>
        <begin position="368"/>
        <end position="390"/>
    </location>
</feature>
<dbReference type="InterPro" id="IPR004695">
    <property type="entry name" value="SLAC1/Mae1/Ssu1/TehA"/>
</dbReference>
<reference evidence="12" key="1">
    <citation type="journal article" date="2014" name="Genome Announc.">
        <title>Genome sequence and annotation of Acremonium chrysogenum, producer of the beta-lactam antibiotic cephalosporin C.</title>
        <authorList>
            <person name="Terfehr D."/>
            <person name="Dahlmann T.A."/>
            <person name="Specht T."/>
            <person name="Zadra I."/>
            <person name="Kuernsteiner H."/>
            <person name="Kueck U."/>
        </authorList>
    </citation>
    <scope>NUCLEOTIDE SEQUENCE [LARGE SCALE GENOMIC DNA]</scope>
    <source>
        <strain evidence="12">ATCC 11550 / CBS 779.69 / DSM 880 / IAM 14645 / JCM 23072 / IMI 49137</strain>
    </source>
</reference>
<keyword evidence="6 10" id="KW-1133">Transmembrane helix</keyword>
<protein>
    <recommendedName>
        <fullName evidence="9">Sulfite efflux pump SSU1</fullName>
    </recommendedName>
</protein>
<comment type="subcellular location">
    <subcellularLocation>
        <location evidence="1">Cell membrane</location>
        <topology evidence="1">Multi-pass membrane protein</topology>
    </subcellularLocation>
</comment>
<keyword evidence="5 10" id="KW-0812">Transmembrane</keyword>
<evidence type="ECO:0000256" key="1">
    <source>
        <dbReference type="ARBA" id="ARBA00004651"/>
    </source>
</evidence>
<keyword evidence="7 10" id="KW-0472">Membrane</keyword>
<dbReference type="OrthoDB" id="1099at2759"/>
<keyword evidence="12" id="KW-1185">Reference proteome</keyword>
<comment type="function">
    <text evidence="8">Sulphite efflux pump required for the secretion of sulphite as a reducing agent. In the presence of sulphite, cystine in keratin is directly cleaved to cysteine and S-sulphocysteine, and thereby, reduced proteins become accessible to hydrolysis by a variety of secreted endo- and exoproteases. Excretion of sulphite mediated by an efflux pump also represents a detoxification pathway for dermatophytes during infection of the epidermal stratum corneum, hair and nails, which are rich in cysteine.</text>
</comment>
<gene>
    <name evidence="11" type="ORF">ACRE_013150</name>
</gene>
<organism evidence="11 12">
    <name type="scientific">Hapsidospora chrysogenum (strain ATCC 11550 / CBS 779.69 / DSM 880 / IAM 14645 / JCM 23072 / IMI 49137)</name>
    <name type="common">Acremonium chrysogenum</name>
    <dbReference type="NCBI Taxonomy" id="857340"/>
    <lineage>
        <taxon>Eukaryota</taxon>
        <taxon>Fungi</taxon>
        <taxon>Dikarya</taxon>
        <taxon>Ascomycota</taxon>
        <taxon>Pezizomycotina</taxon>
        <taxon>Sordariomycetes</taxon>
        <taxon>Hypocreomycetidae</taxon>
        <taxon>Hypocreales</taxon>
        <taxon>Bionectriaceae</taxon>
        <taxon>Hapsidospora</taxon>
    </lineage>
</organism>
<feature type="transmembrane region" description="Helical" evidence="10">
    <location>
        <begin position="328"/>
        <end position="348"/>
    </location>
</feature>
<sequence length="408" mass="44466">MTSPDGARVICGGQGLPTRAPCERKEDIGWRRVVRNFTPSWFSVNMGTGIVSILLHQLPYTAPPMLNISYAFFGLNAVLFIIFTALTTVRYVLYPEIWPAMIAHAGQSLFLGCFPMGFATIINMMALACASWGRGFIYLTWSFWWVDVVLSVAVCISMPYIVMSRHKPELQTVTAAMLLTVVPAVVAAGTGSLIADILPNSGHAFTTLVASYVLWGIGVFFTGCILALYFQRLTLHSLPAKEVIVSVFLPLGPMGQGGFGVQELGRVAITILPETTAFRSLGVGSAQSGEILYVMGVFLGLVMWGFGMVWLAIALISIRRIKNFPFNMGWWGFTFPLGTMAACSGSLATNLDSDFFRVATMILTSSVVLLWIVVAARTVYLSFTGALFYAPCLKDLRGKEQVSGLDRP</sequence>
<keyword evidence="3" id="KW-0813">Transport</keyword>
<evidence type="ECO:0000313" key="11">
    <source>
        <dbReference type="EMBL" id="KFH47720.1"/>
    </source>
</evidence>
<evidence type="ECO:0000256" key="4">
    <source>
        <dbReference type="ARBA" id="ARBA00022475"/>
    </source>
</evidence>
<evidence type="ECO:0000256" key="8">
    <source>
        <dbReference type="ARBA" id="ARBA00056100"/>
    </source>
</evidence>
<feature type="transmembrane region" description="Helical" evidence="10">
    <location>
        <begin position="109"/>
        <end position="130"/>
    </location>
</feature>
<feature type="transmembrane region" description="Helical" evidence="10">
    <location>
        <begin position="142"/>
        <end position="163"/>
    </location>
</feature>